<dbReference type="SUPFAM" id="SSF53218">
    <property type="entry name" value="Molybdenum cofactor biosynthesis proteins"/>
    <property type="match status" value="1"/>
</dbReference>
<dbReference type="OrthoDB" id="448496at2759"/>
<feature type="compositionally biased region" description="Pro residues" evidence="1">
    <location>
        <begin position="10"/>
        <end position="26"/>
    </location>
</feature>
<protein>
    <submittedName>
        <fullName evidence="3">Molybdopterin binding protein</fullName>
    </submittedName>
</protein>
<feature type="domain" description="MoaB/Mog" evidence="2">
    <location>
        <begin position="50"/>
        <end position="220"/>
    </location>
</feature>
<accession>A0A165I1Y3</accession>
<dbReference type="InterPro" id="IPR056596">
    <property type="entry name" value="FLAD1_M"/>
</dbReference>
<dbReference type="AlphaFoldDB" id="A0A165I1Y3"/>
<dbReference type="SMART" id="SM00852">
    <property type="entry name" value="MoCF_biosynth"/>
    <property type="match status" value="1"/>
</dbReference>
<evidence type="ECO:0000313" key="3">
    <source>
        <dbReference type="EMBL" id="KZT60031.1"/>
    </source>
</evidence>
<dbReference type="GO" id="GO:0042726">
    <property type="term" value="P:flavin-containing compound metabolic process"/>
    <property type="evidence" value="ECO:0007669"/>
    <property type="project" value="TreeGrafter"/>
</dbReference>
<reference evidence="3 4" key="1">
    <citation type="journal article" date="2016" name="Mol. Biol. Evol.">
        <title>Comparative Genomics of Early-Diverging Mushroom-Forming Fungi Provides Insights into the Origins of Lignocellulose Decay Capabilities.</title>
        <authorList>
            <person name="Nagy L.G."/>
            <person name="Riley R."/>
            <person name="Tritt A."/>
            <person name="Adam C."/>
            <person name="Daum C."/>
            <person name="Floudas D."/>
            <person name="Sun H."/>
            <person name="Yadav J.S."/>
            <person name="Pangilinan J."/>
            <person name="Larsson K.H."/>
            <person name="Matsuura K."/>
            <person name="Barry K."/>
            <person name="Labutti K."/>
            <person name="Kuo R."/>
            <person name="Ohm R.A."/>
            <person name="Bhattacharya S.S."/>
            <person name="Shirouzu T."/>
            <person name="Yoshinaga Y."/>
            <person name="Martin F.M."/>
            <person name="Grigoriev I.V."/>
            <person name="Hibbett D.S."/>
        </authorList>
    </citation>
    <scope>NUCLEOTIDE SEQUENCE [LARGE SCALE GENOMIC DNA]</scope>
    <source>
        <strain evidence="3 4">HHB12733</strain>
    </source>
</reference>
<dbReference type="EMBL" id="KV423935">
    <property type="protein sequence ID" value="KZT60031.1"/>
    <property type="molecule type" value="Genomic_DNA"/>
</dbReference>
<dbReference type="InParanoid" id="A0A165I1Y3"/>
<name>A0A165I1Y3_9BASI</name>
<dbReference type="InterPro" id="IPR036425">
    <property type="entry name" value="MoaB/Mog-like_dom_sf"/>
</dbReference>
<dbReference type="PANTHER" id="PTHR47675">
    <property type="entry name" value="MOLYBDOPTERIN BINDING DOMAIN PROTEIN (AFU_ORTHOLOGUE AFUA_5G11210)"/>
    <property type="match status" value="1"/>
</dbReference>
<feature type="region of interest" description="Disordered" evidence="1">
    <location>
        <begin position="1"/>
        <end position="26"/>
    </location>
</feature>
<sequence>MSTTSDVPPVVEPPAPAPIVPKPDPPKVTFPRSPIPPNPLGEGKFIRTAGCLIIGDEILNGKTHDKNSNTFAKFCFDLGIEVKRIEVVPDEEEDIVEAARRMVSLYDFVITSGGIGPTHDDITYSSLAAAFQQDLVYNDECIARMTEFSKARYDLTKQTEEQKTARLRMALFPSKGEVLFCNEDLWVPVVRLEGKLCIFPGIPRLFNEMLMGLAPYLPLPPSSERPFRHLIHTGRPESSIAPFLTELANRTKPEGIRVGSYPDFKVGVTVSLIGKDQVRLRELQEEVVKELDGTVVAEGKVGEEQKK</sequence>
<dbReference type="CDD" id="cd00885">
    <property type="entry name" value="cinA"/>
    <property type="match status" value="1"/>
</dbReference>
<evidence type="ECO:0000313" key="4">
    <source>
        <dbReference type="Proteomes" id="UP000076842"/>
    </source>
</evidence>
<dbReference type="Proteomes" id="UP000076842">
    <property type="component" value="Unassembled WGS sequence"/>
</dbReference>
<dbReference type="PANTHER" id="PTHR47675:SF1">
    <property type="entry name" value="MOLYBDOPTERIN BINDING DOMAIN PROTEIN (AFU_ORTHOLOGUE AFUA_5G11210)"/>
    <property type="match status" value="1"/>
</dbReference>
<dbReference type="Gene3D" id="3.40.980.10">
    <property type="entry name" value="MoaB/Mog-like domain"/>
    <property type="match status" value="1"/>
</dbReference>
<evidence type="ECO:0000259" key="2">
    <source>
        <dbReference type="SMART" id="SM00852"/>
    </source>
</evidence>
<keyword evidence="4" id="KW-1185">Reference proteome</keyword>
<dbReference type="GO" id="GO:0047884">
    <property type="term" value="F:FAD diphosphatase activity"/>
    <property type="evidence" value="ECO:0007669"/>
    <property type="project" value="TreeGrafter"/>
</dbReference>
<organism evidence="3 4">
    <name type="scientific">Calocera cornea HHB12733</name>
    <dbReference type="NCBI Taxonomy" id="1353952"/>
    <lineage>
        <taxon>Eukaryota</taxon>
        <taxon>Fungi</taxon>
        <taxon>Dikarya</taxon>
        <taxon>Basidiomycota</taxon>
        <taxon>Agaricomycotina</taxon>
        <taxon>Dacrymycetes</taxon>
        <taxon>Dacrymycetales</taxon>
        <taxon>Dacrymycetaceae</taxon>
        <taxon>Calocera</taxon>
    </lineage>
</organism>
<proteinExistence type="predicted"/>
<dbReference type="Pfam" id="PF00994">
    <property type="entry name" value="MoCF_biosynth"/>
    <property type="match status" value="1"/>
</dbReference>
<dbReference type="STRING" id="1353952.A0A165I1Y3"/>
<gene>
    <name evidence="3" type="ORF">CALCODRAFT_493024</name>
</gene>
<evidence type="ECO:0000256" key="1">
    <source>
        <dbReference type="SAM" id="MobiDB-lite"/>
    </source>
</evidence>
<dbReference type="InterPro" id="IPR001453">
    <property type="entry name" value="MoaB/Mog_dom"/>
</dbReference>
<dbReference type="Pfam" id="PF24102">
    <property type="entry name" value="FLAD1_M"/>
    <property type="match status" value="1"/>
</dbReference>